<gene>
    <name evidence="2" type="ORF">GIB67_019281</name>
</gene>
<name>A0A7J7N0I5_9MAGN</name>
<evidence type="ECO:0000313" key="3">
    <source>
        <dbReference type="Proteomes" id="UP000541444"/>
    </source>
</evidence>
<proteinExistence type="predicted"/>
<evidence type="ECO:0000313" key="2">
    <source>
        <dbReference type="EMBL" id="KAF6160512.1"/>
    </source>
</evidence>
<dbReference type="EMBL" id="JACGCM010001165">
    <property type="protein sequence ID" value="KAF6160512.1"/>
    <property type="molecule type" value="Genomic_DNA"/>
</dbReference>
<evidence type="ECO:0000256" key="1">
    <source>
        <dbReference type="SAM" id="Coils"/>
    </source>
</evidence>
<comment type="caution">
    <text evidence="2">The sequence shown here is derived from an EMBL/GenBank/DDBJ whole genome shotgun (WGS) entry which is preliminary data.</text>
</comment>
<accession>A0A7J7N0I5</accession>
<keyword evidence="3" id="KW-1185">Reference proteome</keyword>
<feature type="coiled-coil region" evidence="1">
    <location>
        <begin position="81"/>
        <end position="108"/>
    </location>
</feature>
<protein>
    <submittedName>
        <fullName evidence="2">Uncharacterized protein</fullName>
    </submittedName>
</protein>
<reference evidence="2 3" key="1">
    <citation type="journal article" date="2020" name="IScience">
        <title>Genome Sequencing of the Endangered Kingdonia uniflora (Circaeasteraceae, Ranunculales) Reveals Potential Mechanisms of Evolutionary Specialization.</title>
        <authorList>
            <person name="Sun Y."/>
            <person name="Deng T."/>
            <person name="Zhang A."/>
            <person name="Moore M.J."/>
            <person name="Landis J.B."/>
            <person name="Lin N."/>
            <person name="Zhang H."/>
            <person name="Zhang X."/>
            <person name="Huang J."/>
            <person name="Zhang X."/>
            <person name="Sun H."/>
            <person name="Wang H."/>
        </authorList>
    </citation>
    <scope>NUCLEOTIDE SEQUENCE [LARGE SCALE GENOMIC DNA]</scope>
    <source>
        <strain evidence="2">TB1705</strain>
        <tissue evidence="2">Leaf</tissue>
    </source>
</reference>
<dbReference type="Proteomes" id="UP000541444">
    <property type="component" value="Unassembled WGS sequence"/>
</dbReference>
<dbReference type="AlphaFoldDB" id="A0A7J7N0I5"/>
<organism evidence="2 3">
    <name type="scientific">Kingdonia uniflora</name>
    <dbReference type="NCBI Taxonomy" id="39325"/>
    <lineage>
        <taxon>Eukaryota</taxon>
        <taxon>Viridiplantae</taxon>
        <taxon>Streptophyta</taxon>
        <taxon>Embryophyta</taxon>
        <taxon>Tracheophyta</taxon>
        <taxon>Spermatophyta</taxon>
        <taxon>Magnoliopsida</taxon>
        <taxon>Ranunculales</taxon>
        <taxon>Circaeasteraceae</taxon>
        <taxon>Kingdonia</taxon>
    </lineage>
</organism>
<sequence length="153" mass="17652">MSGNQQVLDLLSTIEKLKNNLLSHQSVVTNNTDLLKKQDTEIRYMRERLKRLNWHLRESRDLCQRKSDRAKNHEEACSKRDQNLNETINKCNTRIADLDREKQALILECMQGNEVFEELHRMVNTAEAGDGAQCADNEAILRFLAAGEKISGR</sequence>
<keyword evidence="1" id="KW-0175">Coiled coil</keyword>